<dbReference type="EMBL" id="QDEB01055749">
    <property type="protein sequence ID" value="RZC37079.1"/>
    <property type="molecule type" value="Genomic_DNA"/>
</dbReference>
<dbReference type="PANTHER" id="PTHR11857:SF43">
    <property type="entry name" value="GEO07291P1-RELATED"/>
    <property type="match status" value="1"/>
</dbReference>
<comment type="subcellular location">
    <subcellularLocation>
        <location evidence="1">Secreted</location>
    </subcellularLocation>
</comment>
<dbReference type="OrthoDB" id="6757557at2759"/>
<evidence type="ECO:0000313" key="7">
    <source>
        <dbReference type="Proteomes" id="UP000292052"/>
    </source>
</evidence>
<dbReference type="CDD" id="cd23992">
    <property type="entry name" value="PBP_GOBP"/>
    <property type="match status" value="1"/>
</dbReference>
<dbReference type="InterPro" id="IPR006170">
    <property type="entry name" value="PBP/GOBP"/>
</dbReference>
<keyword evidence="4 5" id="KW-0732">Signal</keyword>
<keyword evidence="3" id="KW-0964">Secreted</keyword>
<dbReference type="AlphaFoldDB" id="A0A482VX45"/>
<feature type="signal peptide" evidence="5">
    <location>
        <begin position="1"/>
        <end position="17"/>
    </location>
</feature>
<evidence type="ECO:0000256" key="5">
    <source>
        <dbReference type="SAM" id="SignalP"/>
    </source>
</evidence>
<evidence type="ECO:0000256" key="1">
    <source>
        <dbReference type="ARBA" id="ARBA00004613"/>
    </source>
</evidence>
<dbReference type="Proteomes" id="UP000292052">
    <property type="component" value="Unassembled WGS sequence"/>
</dbReference>
<evidence type="ECO:0000256" key="2">
    <source>
        <dbReference type="ARBA" id="ARBA00008098"/>
    </source>
</evidence>
<dbReference type="GO" id="GO:0007608">
    <property type="term" value="P:sensory perception of smell"/>
    <property type="evidence" value="ECO:0007669"/>
    <property type="project" value="TreeGrafter"/>
</dbReference>
<organism evidence="6 7">
    <name type="scientific">Asbolus verrucosus</name>
    <name type="common">Desert ironclad beetle</name>
    <dbReference type="NCBI Taxonomy" id="1661398"/>
    <lineage>
        <taxon>Eukaryota</taxon>
        <taxon>Metazoa</taxon>
        <taxon>Ecdysozoa</taxon>
        <taxon>Arthropoda</taxon>
        <taxon>Hexapoda</taxon>
        <taxon>Insecta</taxon>
        <taxon>Pterygota</taxon>
        <taxon>Neoptera</taxon>
        <taxon>Endopterygota</taxon>
        <taxon>Coleoptera</taxon>
        <taxon>Polyphaga</taxon>
        <taxon>Cucujiformia</taxon>
        <taxon>Tenebrionidae</taxon>
        <taxon>Pimeliinae</taxon>
        <taxon>Asbolus</taxon>
    </lineage>
</organism>
<dbReference type="GO" id="GO:0005549">
    <property type="term" value="F:odorant binding"/>
    <property type="evidence" value="ECO:0007669"/>
    <property type="project" value="InterPro"/>
</dbReference>
<reference evidence="6 7" key="1">
    <citation type="submission" date="2017-03" db="EMBL/GenBank/DDBJ databases">
        <title>Genome of the blue death feigning beetle - Asbolus verrucosus.</title>
        <authorList>
            <person name="Rider S.D."/>
        </authorList>
    </citation>
    <scope>NUCLEOTIDE SEQUENCE [LARGE SCALE GENOMIC DNA]</scope>
    <source>
        <strain evidence="6">Butters</strain>
        <tissue evidence="6">Head and leg muscle</tissue>
    </source>
</reference>
<gene>
    <name evidence="6" type="ORF">BDFB_010401</name>
</gene>
<feature type="chain" id="PRO_5019751190" evidence="5">
    <location>
        <begin position="18"/>
        <end position="108"/>
    </location>
</feature>
<proteinExistence type="inferred from homology"/>
<dbReference type="GO" id="GO:0005615">
    <property type="term" value="C:extracellular space"/>
    <property type="evidence" value="ECO:0007669"/>
    <property type="project" value="TreeGrafter"/>
</dbReference>
<dbReference type="PANTHER" id="PTHR11857">
    <property type="entry name" value="ODORANT BINDING PROTEIN-RELATED"/>
    <property type="match status" value="1"/>
</dbReference>
<sequence length="108" mass="12025">MKRVAICALAVFVAVQAFTEEQQKRMKEINDECIKESNVDKKVLGDAVGKVYVKDPKLVAHAYCFSKKANIQNAEGEVQVDALKAKLAPQMKDDSKVEELVKKCVIVE</sequence>
<name>A0A482VX45_ASBVE</name>
<comment type="similarity">
    <text evidence="2">Belongs to the PBP/GOBP family.</text>
</comment>
<dbReference type="SUPFAM" id="SSF47565">
    <property type="entry name" value="Insect pheromone/odorant-binding proteins"/>
    <property type="match status" value="1"/>
</dbReference>
<evidence type="ECO:0000256" key="3">
    <source>
        <dbReference type="ARBA" id="ARBA00022525"/>
    </source>
</evidence>
<protein>
    <submittedName>
        <fullName evidence="6">PBP GOBP domain containing protein</fullName>
    </submittedName>
</protein>
<dbReference type="Gene3D" id="1.10.238.20">
    <property type="entry name" value="Pheromone/general odorant binding protein domain"/>
    <property type="match status" value="1"/>
</dbReference>
<dbReference type="InterPro" id="IPR036728">
    <property type="entry name" value="PBP_GOBP_sf"/>
</dbReference>
<accession>A0A482VX45</accession>
<dbReference type="Pfam" id="PF01395">
    <property type="entry name" value="PBP_GOBP"/>
    <property type="match status" value="1"/>
</dbReference>
<feature type="non-terminal residue" evidence="6">
    <location>
        <position position="108"/>
    </location>
</feature>
<evidence type="ECO:0000256" key="4">
    <source>
        <dbReference type="ARBA" id="ARBA00022729"/>
    </source>
</evidence>
<comment type="caution">
    <text evidence="6">The sequence shown here is derived from an EMBL/GenBank/DDBJ whole genome shotgun (WGS) entry which is preliminary data.</text>
</comment>
<evidence type="ECO:0000313" key="6">
    <source>
        <dbReference type="EMBL" id="RZC37079.1"/>
    </source>
</evidence>
<keyword evidence="7" id="KW-1185">Reference proteome</keyword>